<protein>
    <submittedName>
        <fullName evidence="1">Uncharacterized protein</fullName>
    </submittedName>
</protein>
<keyword evidence="2" id="KW-1185">Reference proteome</keyword>
<reference evidence="1 2" key="1">
    <citation type="submission" date="2016-10" db="EMBL/GenBank/DDBJ databases">
        <title>Complete Genome Sequence of Peptococcaceae strain DCMF.</title>
        <authorList>
            <person name="Edwards R.J."/>
            <person name="Holland S.I."/>
            <person name="Deshpande N.P."/>
            <person name="Wong Y.K."/>
            <person name="Ertan H."/>
            <person name="Manefield M."/>
            <person name="Russell T.L."/>
            <person name="Lee M.J."/>
        </authorList>
    </citation>
    <scope>NUCLEOTIDE SEQUENCE [LARGE SCALE GENOMIC DNA]</scope>
    <source>
        <strain evidence="1 2">DCMF</strain>
    </source>
</reference>
<dbReference type="Proteomes" id="UP000323521">
    <property type="component" value="Chromosome"/>
</dbReference>
<dbReference type="RefSeq" id="WP_148133159.1">
    <property type="nucleotide sequence ID" value="NZ_CP017634.1"/>
</dbReference>
<name>A0A3G1KPD1_FORW1</name>
<proteinExistence type="predicted"/>
<evidence type="ECO:0000313" key="1">
    <source>
        <dbReference type="EMBL" id="ATW23985.1"/>
    </source>
</evidence>
<accession>A0A3G1KPD1</accession>
<organism evidence="1 2">
    <name type="scientific">Formimonas warabiya</name>
    <dbReference type="NCBI Taxonomy" id="1761012"/>
    <lineage>
        <taxon>Bacteria</taxon>
        <taxon>Bacillati</taxon>
        <taxon>Bacillota</taxon>
        <taxon>Clostridia</taxon>
        <taxon>Eubacteriales</taxon>
        <taxon>Peptococcaceae</taxon>
        <taxon>Candidatus Formimonas</taxon>
    </lineage>
</organism>
<sequence>MDETRKISLLFQHSGRTKNAAELLVKVRQNIKDLKENQPELKEYYLANVGMYRDSTGIRVNLYFIKGEKTAYVSAEKRANI</sequence>
<evidence type="ECO:0000313" key="2">
    <source>
        <dbReference type="Proteomes" id="UP000323521"/>
    </source>
</evidence>
<dbReference type="OrthoDB" id="9932615at2"/>
<dbReference type="AlphaFoldDB" id="A0A3G1KPD1"/>
<gene>
    <name evidence="1" type="ORF">DCMF_03540</name>
</gene>
<dbReference type="EMBL" id="CP017634">
    <property type="protein sequence ID" value="ATW23985.1"/>
    <property type="molecule type" value="Genomic_DNA"/>
</dbReference>
<dbReference type="KEGG" id="fwa:DCMF_03540"/>